<dbReference type="PROSITE" id="PS50901">
    <property type="entry name" value="FTSK"/>
    <property type="match status" value="1"/>
</dbReference>
<feature type="binding site" evidence="3">
    <location>
        <begin position="202"/>
        <end position="209"/>
    </location>
    <ligand>
        <name>ATP</name>
        <dbReference type="ChEBI" id="CHEBI:30616"/>
    </ligand>
</feature>
<feature type="transmembrane region" description="Helical" evidence="4">
    <location>
        <begin position="29"/>
        <end position="49"/>
    </location>
</feature>
<feature type="domain" description="FtsK" evidence="5">
    <location>
        <begin position="185"/>
        <end position="374"/>
    </location>
</feature>
<evidence type="ECO:0000256" key="1">
    <source>
        <dbReference type="ARBA" id="ARBA00022741"/>
    </source>
</evidence>
<keyword evidence="6" id="KW-0132">Cell division</keyword>
<name>A0A3A9WIU9_9ACTN</name>
<evidence type="ECO:0000256" key="3">
    <source>
        <dbReference type="PROSITE-ProRule" id="PRU00289"/>
    </source>
</evidence>
<dbReference type="EMBL" id="RBDX01000001">
    <property type="protein sequence ID" value="RKN12948.1"/>
    <property type="molecule type" value="Genomic_DNA"/>
</dbReference>
<dbReference type="RefSeq" id="WP_120694813.1">
    <property type="nucleotide sequence ID" value="NZ_RBDX01000001.1"/>
</dbReference>
<dbReference type="SUPFAM" id="SSF52540">
    <property type="entry name" value="P-loop containing nucleoside triphosphate hydrolases"/>
    <property type="match status" value="1"/>
</dbReference>
<reference evidence="8 9" key="1">
    <citation type="submission" date="2018-09" db="EMBL/GenBank/DDBJ databases">
        <title>Streptomyces sp. nov. DS1-2, an endophytic actinomycete isolated from roots of Dendrobium scabrilingue.</title>
        <authorList>
            <person name="Kuncharoen N."/>
            <person name="Kudo T."/>
            <person name="Ohkuma M."/>
            <person name="Yuki M."/>
            <person name="Tanasupawat S."/>
        </authorList>
    </citation>
    <scope>NUCLEOTIDE SEQUENCE [LARGE SCALE GENOMIC DNA]</scope>
    <source>
        <strain evidence="6 9">AZ1-7</strain>
        <strain evidence="7 8">DS1-2</strain>
    </source>
</reference>
<dbReference type="PANTHER" id="PTHR22683:SF41">
    <property type="entry name" value="DNA TRANSLOCASE FTSK"/>
    <property type="match status" value="1"/>
</dbReference>
<comment type="caution">
    <text evidence="6">The sequence shown here is derived from an EMBL/GenBank/DDBJ whole genome shotgun (WGS) entry which is preliminary data.</text>
</comment>
<keyword evidence="4" id="KW-1133">Transmembrane helix</keyword>
<evidence type="ECO:0000256" key="2">
    <source>
        <dbReference type="ARBA" id="ARBA00022840"/>
    </source>
</evidence>
<keyword evidence="4" id="KW-0472">Membrane</keyword>
<evidence type="ECO:0000313" key="8">
    <source>
        <dbReference type="Proteomes" id="UP000268652"/>
    </source>
</evidence>
<dbReference type="Proteomes" id="UP000268652">
    <property type="component" value="Unassembled WGS sequence"/>
</dbReference>
<keyword evidence="2 3" id="KW-0067">ATP-binding</keyword>
<dbReference type="Gene3D" id="3.40.50.300">
    <property type="entry name" value="P-loop containing nucleotide triphosphate hydrolases"/>
    <property type="match status" value="1"/>
</dbReference>
<evidence type="ECO:0000313" key="6">
    <source>
        <dbReference type="EMBL" id="RKN12948.1"/>
    </source>
</evidence>
<dbReference type="InterPro" id="IPR027417">
    <property type="entry name" value="P-loop_NTPase"/>
</dbReference>
<keyword evidence="4" id="KW-0812">Transmembrane</keyword>
<sequence>MAEVLSWSLAVVLAVAVVARGWWQPRLSAWWAVAGGRPWPWLLLGYPAVVLRMRWSWRRLCTTTGLAVMKSPRWLMVGRDTWVAGRSLRPSPPGLGVARPTRAGLRVRVRLHPGQVPEQVEAVADALAHAWRVHAVRVSSPRRGVVLLVVTARDPLTAAGGVRPGEGSGVARRLLSAVVGRLEDGAPWVVDLRRVPHWLVVGATQSGKSTWLASLVTELAPQPVALVGIDCKGGLELGLFERRLSVLATSRAEAAEVLRALVEEELPWRMTVCRSAGVRDIWHLPKDERPFPIVVIVDELAELYLSDGSREGRREAADCSVALLRLAQLGRALGAYLVVAGQRVGSELGPGVTALRAQLGGRVVHRVNDEATAEMALGDLQPGAVAVAQTIGEDEPGVAVTAVSGRWSRARSALVSPEEAERAAVRYGHRTPVLARLAPPGGEEAAP</sequence>
<accession>A0A3A9WIU9</accession>
<dbReference type="GO" id="GO:0005524">
    <property type="term" value="F:ATP binding"/>
    <property type="evidence" value="ECO:0007669"/>
    <property type="project" value="UniProtKB-UniRule"/>
</dbReference>
<dbReference type="PANTHER" id="PTHR22683">
    <property type="entry name" value="SPORULATION PROTEIN RELATED"/>
    <property type="match status" value="1"/>
</dbReference>
<dbReference type="Proteomes" id="UP000275024">
    <property type="component" value="Unassembled WGS sequence"/>
</dbReference>
<keyword evidence="8" id="KW-1185">Reference proteome</keyword>
<organism evidence="6 9">
    <name type="scientific">Streptomyces radicis</name>
    <dbReference type="NCBI Taxonomy" id="1750517"/>
    <lineage>
        <taxon>Bacteria</taxon>
        <taxon>Bacillati</taxon>
        <taxon>Actinomycetota</taxon>
        <taxon>Actinomycetes</taxon>
        <taxon>Kitasatosporales</taxon>
        <taxon>Streptomycetaceae</taxon>
        <taxon>Streptomyces</taxon>
    </lineage>
</organism>
<dbReference type="OrthoDB" id="5168624at2"/>
<dbReference type="AlphaFoldDB" id="A0A3A9WIU9"/>
<evidence type="ECO:0000313" key="9">
    <source>
        <dbReference type="Proteomes" id="UP000275024"/>
    </source>
</evidence>
<evidence type="ECO:0000259" key="5">
    <source>
        <dbReference type="PROSITE" id="PS50901"/>
    </source>
</evidence>
<protein>
    <submittedName>
        <fullName evidence="6">Cell division protein FtsK</fullName>
    </submittedName>
</protein>
<evidence type="ECO:0000256" key="4">
    <source>
        <dbReference type="SAM" id="Phobius"/>
    </source>
</evidence>
<keyword evidence="1 3" id="KW-0547">Nucleotide-binding</keyword>
<dbReference type="Pfam" id="PF01580">
    <property type="entry name" value="FtsK_SpoIIIE"/>
    <property type="match status" value="2"/>
</dbReference>
<dbReference type="EMBL" id="RBDY01000001">
    <property type="protein sequence ID" value="RKN27838.1"/>
    <property type="molecule type" value="Genomic_DNA"/>
</dbReference>
<keyword evidence="6" id="KW-0131">Cell cycle</keyword>
<gene>
    <name evidence="7" type="ORF">D7318_00560</name>
    <name evidence="6" type="ORF">D7319_02335</name>
</gene>
<proteinExistence type="predicted"/>
<dbReference type="GO" id="GO:0051301">
    <property type="term" value="P:cell division"/>
    <property type="evidence" value="ECO:0007669"/>
    <property type="project" value="UniProtKB-KW"/>
</dbReference>
<dbReference type="InterPro" id="IPR050206">
    <property type="entry name" value="FtsK/SpoIIIE/SftA"/>
</dbReference>
<dbReference type="InterPro" id="IPR002543">
    <property type="entry name" value="FtsK_dom"/>
</dbReference>
<evidence type="ECO:0000313" key="7">
    <source>
        <dbReference type="EMBL" id="RKN27838.1"/>
    </source>
</evidence>
<dbReference type="GO" id="GO:0003677">
    <property type="term" value="F:DNA binding"/>
    <property type="evidence" value="ECO:0007669"/>
    <property type="project" value="InterPro"/>
</dbReference>